<keyword evidence="8" id="KW-0675">Receptor</keyword>
<evidence type="ECO:0000256" key="11">
    <source>
        <dbReference type="SAM" id="SignalP"/>
    </source>
</evidence>
<evidence type="ECO:0000256" key="8">
    <source>
        <dbReference type="ARBA" id="ARBA00023170"/>
    </source>
</evidence>
<dbReference type="InterPro" id="IPR000531">
    <property type="entry name" value="Beta-barrel_TonB"/>
</dbReference>
<evidence type="ECO:0000259" key="12">
    <source>
        <dbReference type="Pfam" id="PF00593"/>
    </source>
</evidence>
<evidence type="ECO:0000256" key="5">
    <source>
        <dbReference type="ARBA" id="ARBA00022692"/>
    </source>
</evidence>
<dbReference type="GO" id="GO:0009279">
    <property type="term" value="C:cell outer membrane"/>
    <property type="evidence" value="ECO:0007669"/>
    <property type="project" value="UniProtKB-SubCell"/>
</dbReference>
<evidence type="ECO:0000256" key="1">
    <source>
        <dbReference type="ARBA" id="ARBA00004571"/>
    </source>
</evidence>
<evidence type="ECO:0000256" key="9">
    <source>
        <dbReference type="ARBA" id="ARBA00023237"/>
    </source>
</evidence>
<dbReference type="AlphaFoldDB" id="A0A315ES28"/>
<reference evidence="14 15" key="1">
    <citation type="submission" date="2017-04" db="EMBL/GenBank/DDBJ databases">
        <title>Unexpected and diverse lifestyles within the genus Limnohabitans.</title>
        <authorList>
            <person name="Kasalicky V."/>
            <person name="Mehrshad M."/>
            <person name="Andrei S.-A."/>
            <person name="Salcher M."/>
            <person name="Kratochvilova H."/>
            <person name="Simek K."/>
            <person name="Ghai R."/>
        </authorList>
    </citation>
    <scope>NUCLEOTIDE SEQUENCE [LARGE SCALE GENOMIC DNA]</scope>
    <source>
        <strain evidence="14 15">MWH-C5</strain>
    </source>
</reference>
<feature type="signal peptide" evidence="11">
    <location>
        <begin position="1"/>
        <end position="27"/>
    </location>
</feature>
<evidence type="ECO:0000313" key="15">
    <source>
        <dbReference type="Proteomes" id="UP000251341"/>
    </source>
</evidence>
<keyword evidence="7 10" id="KW-0472">Membrane</keyword>
<evidence type="ECO:0000313" key="14">
    <source>
        <dbReference type="EMBL" id="PUE60039.1"/>
    </source>
</evidence>
<comment type="subcellular location">
    <subcellularLocation>
        <location evidence="1">Cell outer membrane</location>
        <topology evidence="1">Multi-pass membrane protein</topology>
    </subcellularLocation>
</comment>
<dbReference type="InterPro" id="IPR012910">
    <property type="entry name" value="Plug_dom"/>
</dbReference>
<gene>
    <name evidence="14" type="ORF">B9Z44_10930</name>
</gene>
<keyword evidence="5" id="KW-0812">Transmembrane</keyword>
<dbReference type="Pfam" id="PF07715">
    <property type="entry name" value="Plug"/>
    <property type="match status" value="1"/>
</dbReference>
<keyword evidence="6 10" id="KW-0798">TonB box</keyword>
<protein>
    <recommendedName>
        <fullName evidence="16">TonB-dependent receptor</fullName>
    </recommendedName>
</protein>
<dbReference type="Gene3D" id="2.170.130.10">
    <property type="entry name" value="TonB-dependent receptor, plug domain"/>
    <property type="match status" value="1"/>
</dbReference>
<dbReference type="GO" id="GO:0015344">
    <property type="term" value="F:siderophore uptake transmembrane transporter activity"/>
    <property type="evidence" value="ECO:0007669"/>
    <property type="project" value="TreeGrafter"/>
</dbReference>
<dbReference type="Proteomes" id="UP000251341">
    <property type="component" value="Unassembled WGS sequence"/>
</dbReference>
<feature type="chain" id="PRO_5016418365" description="TonB-dependent receptor" evidence="11">
    <location>
        <begin position="28"/>
        <end position="703"/>
    </location>
</feature>
<sequence>MPHFFTRSAAAAAVFTLFGHHVSQAHAQASTQLDDVTITSRALGNAALLVPAQQLSGAALTQRQGSTLGETLDNLPGIANSSFGPNVGRPVIRGMEGDRVRILQNSGANLDVSGLSSDHAVPIDPLTTERIEVLRGPAALLYSGGAMGGVVNVIDNRIARERAFDAPGGVMGKAEVRAGGAANERSTGAMVEAGNDQLALHVDAFDRSTQHLRVPKDMSCISGMATTPNGRRVCNSASDSQGGAVGGTLLFDRGYLGLSASEYRSTYGTVAEPTVSIGMLRRHQVMEGLLRDVGAFENLKFQLGHTNYTHTEYEGAAAGTRFDNQGRDFRLEGRQQALRLTNGMQLDGTIGLQRESNDLQAEGAEKFVGPSRTQSAALFTYQALKTSWGQFSAGARTEAVSVALREDFGGNVAQTQKFNPFSVGLGVMRNLRGGESQNGWQISSHFSANQRAPKDYELFAHGPHVATAAYEVGNASIGLEKATQFDVGGEWQQGGHKFGVTAFSSHFANYISQQPTGAYRLADGSPGTTADLPVYNFEGVRARFYGIESTAKVRMAGGQDAVLTRNAAHGNMDLELRADVVHAQDLTHNSPLPRIAPMRLGADAVWSRNAWGARLGFMHAAAQNRVPDNGASPGVTTAANTLWNAALNFHTHSGPTHWLLFAKLDNITNKLAYSSTSVLTQTMGSNAPPLAGRSLKVGAQVSF</sequence>
<dbReference type="Pfam" id="PF00593">
    <property type="entry name" value="TonB_dep_Rec_b-barrel"/>
    <property type="match status" value="1"/>
</dbReference>
<keyword evidence="15" id="KW-1185">Reference proteome</keyword>
<feature type="domain" description="TonB-dependent receptor-like beta-barrel" evidence="12">
    <location>
        <begin position="282"/>
        <end position="667"/>
    </location>
</feature>
<evidence type="ECO:0000256" key="7">
    <source>
        <dbReference type="ARBA" id="ARBA00023136"/>
    </source>
</evidence>
<dbReference type="PANTHER" id="PTHR30069">
    <property type="entry name" value="TONB-DEPENDENT OUTER MEMBRANE RECEPTOR"/>
    <property type="match status" value="1"/>
</dbReference>
<dbReference type="GO" id="GO:0044718">
    <property type="term" value="P:siderophore transmembrane transport"/>
    <property type="evidence" value="ECO:0007669"/>
    <property type="project" value="TreeGrafter"/>
</dbReference>
<dbReference type="EMBL" id="NESP01000001">
    <property type="protein sequence ID" value="PUE60039.1"/>
    <property type="molecule type" value="Genomic_DNA"/>
</dbReference>
<dbReference type="SUPFAM" id="SSF56935">
    <property type="entry name" value="Porins"/>
    <property type="match status" value="1"/>
</dbReference>
<dbReference type="InterPro" id="IPR039426">
    <property type="entry name" value="TonB-dep_rcpt-like"/>
</dbReference>
<evidence type="ECO:0000259" key="13">
    <source>
        <dbReference type="Pfam" id="PF07715"/>
    </source>
</evidence>
<keyword evidence="4" id="KW-1134">Transmembrane beta strand</keyword>
<proteinExistence type="inferred from homology"/>
<dbReference type="PANTHER" id="PTHR30069:SF40">
    <property type="entry name" value="TONB-DEPENDENT RECEPTOR NMB0964-RELATED"/>
    <property type="match status" value="1"/>
</dbReference>
<dbReference type="RefSeq" id="WP_108359166.1">
    <property type="nucleotide sequence ID" value="NZ_NESP01000001.1"/>
</dbReference>
<dbReference type="InterPro" id="IPR036942">
    <property type="entry name" value="Beta-barrel_TonB_sf"/>
</dbReference>
<dbReference type="Gene3D" id="2.40.170.20">
    <property type="entry name" value="TonB-dependent receptor, beta-barrel domain"/>
    <property type="match status" value="1"/>
</dbReference>
<evidence type="ECO:0000256" key="10">
    <source>
        <dbReference type="RuleBase" id="RU003357"/>
    </source>
</evidence>
<accession>A0A315ES28</accession>
<comment type="caution">
    <text evidence="14">The sequence shown here is derived from an EMBL/GenBank/DDBJ whole genome shotgun (WGS) entry which is preliminary data.</text>
</comment>
<comment type="similarity">
    <text evidence="2 10">Belongs to the TonB-dependent receptor family.</text>
</comment>
<keyword evidence="11" id="KW-0732">Signal</keyword>
<name>A0A315ES28_9BURK</name>
<organism evidence="14 15">
    <name type="scientific">Limnohabitans curvus</name>
    <dbReference type="NCBI Taxonomy" id="323423"/>
    <lineage>
        <taxon>Bacteria</taxon>
        <taxon>Pseudomonadati</taxon>
        <taxon>Pseudomonadota</taxon>
        <taxon>Betaproteobacteria</taxon>
        <taxon>Burkholderiales</taxon>
        <taxon>Comamonadaceae</taxon>
        <taxon>Limnohabitans</taxon>
    </lineage>
</organism>
<evidence type="ECO:0000256" key="6">
    <source>
        <dbReference type="ARBA" id="ARBA00023077"/>
    </source>
</evidence>
<evidence type="ECO:0000256" key="3">
    <source>
        <dbReference type="ARBA" id="ARBA00022448"/>
    </source>
</evidence>
<feature type="domain" description="TonB-dependent receptor plug" evidence="13">
    <location>
        <begin position="51"/>
        <end position="150"/>
    </location>
</feature>
<evidence type="ECO:0008006" key="16">
    <source>
        <dbReference type="Google" id="ProtNLM"/>
    </source>
</evidence>
<keyword evidence="3" id="KW-0813">Transport</keyword>
<dbReference type="InterPro" id="IPR037066">
    <property type="entry name" value="Plug_dom_sf"/>
</dbReference>
<evidence type="ECO:0000256" key="4">
    <source>
        <dbReference type="ARBA" id="ARBA00022452"/>
    </source>
</evidence>
<evidence type="ECO:0000256" key="2">
    <source>
        <dbReference type="ARBA" id="ARBA00009810"/>
    </source>
</evidence>
<keyword evidence="9" id="KW-0998">Cell outer membrane</keyword>